<reference evidence="1 2" key="1">
    <citation type="journal article" date="2014" name="Front. Microbiol.">
        <title>Population and genomic analysis of the genus Halorubrum.</title>
        <authorList>
            <person name="Fullmer M.S."/>
            <person name="Soucy S.M."/>
            <person name="Swithers K.S."/>
            <person name="Makkay A.M."/>
            <person name="Wheeler R."/>
            <person name="Ventosa A."/>
            <person name="Gogarten J.P."/>
            <person name="Papke R.T."/>
        </authorList>
    </citation>
    <scope>NUCLEOTIDE SEQUENCE [LARGE SCALE GENOMIC DNA]</scope>
    <source>
        <strain evidence="1 2">C49</strain>
    </source>
</reference>
<dbReference type="OrthoDB" id="346014at2157"/>
<dbReference type="AlphaFoldDB" id="A0A2G1WHY9"/>
<dbReference type="EMBL" id="NHOA01000088">
    <property type="protein sequence ID" value="PHQ38565.1"/>
    <property type="molecule type" value="Genomic_DNA"/>
</dbReference>
<name>A0A2G1WHY9_9EURY</name>
<organism evidence="1 2">
    <name type="scientific">Halorubrum persicum</name>
    <dbReference type="NCBI Taxonomy" id="1383844"/>
    <lineage>
        <taxon>Archaea</taxon>
        <taxon>Methanobacteriati</taxon>
        <taxon>Methanobacteriota</taxon>
        <taxon>Stenosarchaea group</taxon>
        <taxon>Halobacteria</taxon>
        <taxon>Halobacteriales</taxon>
        <taxon>Haloferacaceae</taxon>
        <taxon>Halorubrum</taxon>
    </lineage>
</organism>
<proteinExistence type="predicted"/>
<keyword evidence="2" id="KW-1185">Reference proteome</keyword>
<protein>
    <submittedName>
        <fullName evidence="1">Uncharacterized protein</fullName>
    </submittedName>
</protein>
<accession>A0A2G1WHY9</accession>
<dbReference type="Proteomes" id="UP000222824">
    <property type="component" value="Unassembled WGS sequence"/>
</dbReference>
<evidence type="ECO:0000313" key="2">
    <source>
        <dbReference type="Proteomes" id="UP000222824"/>
    </source>
</evidence>
<evidence type="ECO:0000313" key="1">
    <source>
        <dbReference type="EMBL" id="PHQ38565.1"/>
    </source>
</evidence>
<sequence length="97" mass="11892">MVITLYDLYQLIQEDETNLFNEFLLWRTGYEGNMPVWGFSEREYWAFYFDNYRPNDEFRKGVEEAAKKDIITVYISKRFNDKSHLQDIKNRNSNESW</sequence>
<comment type="caution">
    <text evidence="1">The sequence shown here is derived from an EMBL/GenBank/DDBJ whole genome shotgun (WGS) entry which is preliminary data.</text>
</comment>
<gene>
    <name evidence="1" type="ORF">DJ69_11100</name>
</gene>